<dbReference type="PANTHER" id="PTHR43394:SF1">
    <property type="entry name" value="ATP-BINDING CASSETTE SUB-FAMILY B MEMBER 10, MITOCHONDRIAL"/>
    <property type="match status" value="1"/>
</dbReference>
<dbReference type="InterPro" id="IPR003593">
    <property type="entry name" value="AAA+_ATPase"/>
</dbReference>
<dbReference type="InterPro" id="IPR039421">
    <property type="entry name" value="Type_1_exporter"/>
</dbReference>
<evidence type="ECO:0000259" key="9">
    <source>
        <dbReference type="PROSITE" id="PS50929"/>
    </source>
</evidence>
<feature type="transmembrane region" description="Helical" evidence="7">
    <location>
        <begin position="246"/>
        <end position="267"/>
    </location>
</feature>
<dbReference type="InterPro" id="IPR014223">
    <property type="entry name" value="ABC_CydC/D"/>
</dbReference>
<dbReference type="SUPFAM" id="SSF90123">
    <property type="entry name" value="ABC transporter transmembrane region"/>
    <property type="match status" value="1"/>
</dbReference>
<dbReference type="SMART" id="SM00382">
    <property type="entry name" value="AAA"/>
    <property type="match status" value="1"/>
</dbReference>
<evidence type="ECO:0000259" key="8">
    <source>
        <dbReference type="PROSITE" id="PS50893"/>
    </source>
</evidence>
<feature type="transmembrane region" description="Helical" evidence="7">
    <location>
        <begin position="52"/>
        <end position="72"/>
    </location>
</feature>
<accession>A0ABS4S8V8</accession>
<dbReference type="CDD" id="cd18585">
    <property type="entry name" value="ABC_6TM_CydC"/>
    <property type="match status" value="1"/>
</dbReference>
<dbReference type="EMBL" id="JAGIKX010000016">
    <property type="protein sequence ID" value="MBP2257936.1"/>
    <property type="molecule type" value="Genomic_DNA"/>
</dbReference>
<sequence length="572" mass="64821">MKDLAYVVKLTIKEKKDIFLSIFFGFLTGLTAVSLFAASGYLISKAALAPPLYALILLTASVKLLGFMRALSRYGERYFSHRATFTMLSNLRVSFYNKLEPLAPRIFQKYRSGDLLARIVGDVETLQDFFLRVFYPPIVLIMVFLSTILFTSFYSIYIALILFTGLVLTTFIIPALFALKQRKLDKRLRENRGKLSTEVTEFLYGFRDLKIYQQLQEKEEYLNKVSDAYIEEQRKEGTHQIYSQSINLLVSLLISWLVLGVGAFIVTEGELDGIFLAMLVMISLTVFENATPMAAFPNHLENSRQAASRLFSVVDKQDTEDMQMGMENLSNQPPTVEMRDVSFSFPGELGMTIQDTSLCLPPGSKTAIVGPSGSGKSTLLQLILKVASIDQGEININTIPIERIEQESIWKQSNVVLQKNHFFYGTIRENLQLAKDGLSDEEMELVLKMVKLDHFSLDTHVLEQGENLSGGEKQRLSIARAMLKNAPLWVLDEPTSSVDALTEDHIYRHLFQQAKNATVVLVSHRLTGIEKMDQIIVMEKGRVVEAGTYDELMEKQGYFYRMKQVEQSVFLS</sequence>
<dbReference type="CDD" id="cd03228">
    <property type="entry name" value="ABCC_MRP_Like"/>
    <property type="match status" value="1"/>
</dbReference>
<keyword evidence="5 7" id="KW-1133">Transmembrane helix</keyword>
<evidence type="ECO:0000256" key="7">
    <source>
        <dbReference type="SAM" id="Phobius"/>
    </source>
</evidence>
<dbReference type="PROSITE" id="PS50929">
    <property type="entry name" value="ABC_TM1F"/>
    <property type="match status" value="1"/>
</dbReference>
<keyword evidence="11" id="KW-1185">Reference proteome</keyword>
<dbReference type="Proteomes" id="UP001519294">
    <property type="component" value="Unassembled WGS sequence"/>
</dbReference>
<dbReference type="InterPro" id="IPR017871">
    <property type="entry name" value="ABC_transporter-like_CS"/>
</dbReference>
<dbReference type="PROSITE" id="PS00211">
    <property type="entry name" value="ABC_TRANSPORTER_1"/>
    <property type="match status" value="1"/>
</dbReference>
<dbReference type="InterPro" id="IPR027417">
    <property type="entry name" value="P-loop_NTPase"/>
</dbReference>
<proteinExistence type="predicted"/>
<keyword evidence="4 10" id="KW-0067">ATP-binding</keyword>
<dbReference type="NCBIfam" id="TIGR02868">
    <property type="entry name" value="CydC"/>
    <property type="match status" value="1"/>
</dbReference>
<organism evidence="10 11">
    <name type="scientific">Virgibacillus alimentarius</name>
    <dbReference type="NCBI Taxonomy" id="698769"/>
    <lineage>
        <taxon>Bacteria</taxon>
        <taxon>Bacillati</taxon>
        <taxon>Bacillota</taxon>
        <taxon>Bacilli</taxon>
        <taxon>Bacillales</taxon>
        <taxon>Bacillaceae</taxon>
        <taxon>Virgibacillus</taxon>
    </lineage>
</organism>
<evidence type="ECO:0000256" key="4">
    <source>
        <dbReference type="ARBA" id="ARBA00022840"/>
    </source>
</evidence>
<dbReference type="Gene3D" id="3.40.50.300">
    <property type="entry name" value="P-loop containing nucleotide triphosphate hydrolases"/>
    <property type="match status" value="1"/>
</dbReference>
<dbReference type="SUPFAM" id="SSF52540">
    <property type="entry name" value="P-loop containing nucleoside triphosphate hydrolases"/>
    <property type="match status" value="1"/>
</dbReference>
<dbReference type="Pfam" id="PF00005">
    <property type="entry name" value="ABC_tran"/>
    <property type="match status" value="1"/>
</dbReference>
<feature type="domain" description="ABC transporter" evidence="8">
    <location>
        <begin position="336"/>
        <end position="565"/>
    </location>
</feature>
<keyword evidence="2 7" id="KW-0812">Transmembrane</keyword>
<comment type="subcellular location">
    <subcellularLocation>
        <location evidence="1">Cell membrane</location>
        <topology evidence="1">Multi-pass membrane protein</topology>
    </subcellularLocation>
</comment>
<dbReference type="Gene3D" id="1.20.1560.10">
    <property type="entry name" value="ABC transporter type 1, transmembrane domain"/>
    <property type="match status" value="1"/>
</dbReference>
<evidence type="ECO:0000256" key="5">
    <source>
        <dbReference type="ARBA" id="ARBA00022989"/>
    </source>
</evidence>
<feature type="transmembrane region" description="Helical" evidence="7">
    <location>
        <begin position="156"/>
        <end position="179"/>
    </location>
</feature>
<dbReference type="GO" id="GO:0005524">
    <property type="term" value="F:ATP binding"/>
    <property type="evidence" value="ECO:0007669"/>
    <property type="project" value="UniProtKB-KW"/>
</dbReference>
<gene>
    <name evidence="10" type="ORF">J2Z81_001906</name>
</gene>
<feature type="domain" description="ABC transmembrane type-1" evidence="9">
    <location>
        <begin position="19"/>
        <end position="302"/>
    </location>
</feature>
<feature type="transmembrane region" description="Helical" evidence="7">
    <location>
        <begin position="129"/>
        <end position="150"/>
    </location>
</feature>
<comment type="caution">
    <text evidence="10">The sequence shown here is derived from an EMBL/GenBank/DDBJ whole genome shotgun (WGS) entry which is preliminary data.</text>
</comment>
<name>A0ABS4S8V8_9BACI</name>
<feature type="transmembrane region" description="Helical" evidence="7">
    <location>
        <begin position="18"/>
        <end position="40"/>
    </location>
</feature>
<reference evidence="10 11" key="1">
    <citation type="submission" date="2021-03" db="EMBL/GenBank/DDBJ databases">
        <title>Genomic Encyclopedia of Type Strains, Phase IV (KMG-IV): sequencing the most valuable type-strain genomes for metagenomic binning, comparative biology and taxonomic classification.</title>
        <authorList>
            <person name="Goeker M."/>
        </authorList>
    </citation>
    <scope>NUCLEOTIDE SEQUENCE [LARGE SCALE GENOMIC DNA]</scope>
    <source>
        <strain evidence="10 11">DSM 25790</strain>
    </source>
</reference>
<evidence type="ECO:0000256" key="1">
    <source>
        <dbReference type="ARBA" id="ARBA00004651"/>
    </source>
</evidence>
<dbReference type="PANTHER" id="PTHR43394">
    <property type="entry name" value="ATP-DEPENDENT PERMEASE MDL1, MITOCHONDRIAL"/>
    <property type="match status" value="1"/>
</dbReference>
<evidence type="ECO:0000313" key="10">
    <source>
        <dbReference type="EMBL" id="MBP2257936.1"/>
    </source>
</evidence>
<evidence type="ECO:0000313" key="11">
    <source>
        <dbReference type="Proteomes" id="UP001519294"/>
    </source>
</evidence>
<evidence type="ECO:0000256" key="2">
    <source>
        <dbReference type="ARBA" id="ARBA00022692"/>
    </source>
</evidence>
<evidence type="ECO:0000256" key="6">
    <source>
        <dbReference type="ARBA" id="ARBA00023136"/>
    </source>
</evidence>
<keyword evidence="6 7" id="KW-0472">Membrane</keyword>
<dbReference type="RefSeq" id="WP_226371231.1">
    <property type="nucleotide sequence ID" value="NZ_JAGIKX010000016.1"/>
</dbReference>
<dbReference type="InterPro" id="IPR011527">
    <property type="entry name" value="ABC1_TM_dom"/>
</dbReference>
<evidence type="ECO:0000256" key="3">
    <source>
        <dbReference type="ARBA" id="ARBA00022741"/>
    </source>
</evidence>
<protein>
    <submittedName>
        <fullName evidence="10">ATP-binding cassette subfamily C protein CydC</fullName>
    </submittedName>
</protein>
<keyword evidence="3" id="KW-0547">Nucleotide-binding</keyword>
<dbReference type="InterPro" id="IPR003439">
    <property type="entry name" value="ABC_transporter-like_ATP-bd"/>
</dbReference>
<dbReference type="InterPro" id="IPR036640">
    <property type="entry name" value="ABC1_TM_sf"/>
</dbReference>
<dbReference type="PROSITE" id="PS50893">
    <property type="entry name" value="ABC_TRANSPORTER_2"/>
    <property type="match status" value="1"/>
</dbReference>
<dbReference type="Pfam" id="PF00664">
    <property type="entry name" value="ABC_membrane"/>
    <property type="match status" value="1"/>
</dbReference>